<keyword evidence="2" id="KW-1185">Reference proteome</keyword>
<gene>
    <name evidence="1" type="ORF">TUM4438_29470</name>
</gene>
<reference evidence="1" key="1">
    <citation type="submission" date="2021-05" db="EMBL/GenBank/DDBJ databases">
        <title>Molecular characterization for Shewanella algae harboring chromosomal blaOXA-55-like strains isolated from clinical and environment sample.</title>
        <authorList>
            <person name="Ohama Y."/>
            <person name="Aoki K."/>
            <person name="Harada S."/>
            <person name="Moriya K."/>
            <person name="Ishii Y."/>
            <person name="Tateda K."/>
        </authorList>
    </citation>
    <scope>NUCLEOTIDE SEQUENCE</scope>
    <source>
        <strain evidence="1">JCM 11563</strain>
    </source>
</reference>
<proteinExistence type="predicted"/>
<protein>
    <recommendedName>
        <fullName evidence="3">Transposase</fullName>
    </recommendedName>
</protein>
<dbReference type="Proteomes" id="UP000887104">
    <property type="component" value="Unassembled WGS sequence"/>
</dbReference>
<accession>A0ABQ4PKB6</accession>
<name>A0ABQ4PKB6_9GAMM</name>
<evidence type="ECO:0000313" key="1">
    <source>
        <dbReference type="EMBL" id="GIU48328.1"/>
    </source>
</evidence>
<evidence type="ECO:0008006" key="3">
    <source>
        <dbReference type="Google" id="ProtNLM"/>
    </source>
</evidence>
<organism evidence="1 2">
    <name type="scientific">Shewanella sairae</name>
    <dbReference type="NCBI Taxonomy" id="190310"/>
    <lineage>
        <taxon>Bacteria</taxon>
        <taxon>Pseudomonadati</taxon>
        <taxon>Pseudomonadota</taxon>
        <taxon>Gammaproteobacteria</taxon>
        <taxon>Alteromonadales</taxon>
        <taxon>Shewanellaceae</taxon>
        <taxon>Shewanella</taxon>
    </lineage>
</organism>
<dbReference type="EMBL" id="BPEY01000056">
    <property type="protein sequence ID" value="GIU48328.1"/>
    <property type="molecule type" value="Genomic_DNA"/>
</dbReference>
<sequence length="69" mass="7923">MKFLAHLFTFCDLANNTHFGIVLRLLTKVYIESRPHENCGYTSQGVLGVFVDQDQLFEGDLVLKLTNKY</sequence>
<evidence type="ECO:0000313" key="2">
    <source>
        <dbReference type="Proteomes" id="UP000887104"/>
    </source>
</evidence>
<comment type="caution">
    <text evidence="1">The sequence shown here is derived from an EMBL/GenBank/DDBJ whole genome shotgun (WGS) entry which is preliminary data.</text>
</comment>